<sequence>MNKSELFKAAHKLAKSVIKSGDNYRVTFGAAIKAILEGFVMTTKSIADQLIEAGAKVWEKGNMKRIYINDAVAQIVFNENILKDFPQVKINVGKAKFYFDLEYNVFTADSGTIRTAINSTTFEHGFKCTK</sequence>
<organism evidence="1 2">
    <name type="scientific">Acinetobacter cumulans</name>
    <dbReference type="NCBI Taxonomy" id="2136182"/>
    <lineage>
        <taxon>Bacteria</taxon>
        <taxon>Pseudomonadati</taxon>
        <taxon>Pseudomonadota</taxon>
        <taxon>Gammaproteobacteria</taxon>
        <taxon>Moraxellales</taxon>
        <taxon>Moraxellaceae</taxon>
        <taxon>Acinetobacter</taxon>
    </lineage>
</organism>
<reference evidence="1 2" key="1">
    <citation type="submission" date="2018-09" db="EMBL/GenBank/DDBJ databases">
        <title>The draft genome of Acinetobacter sp. strains.</title>
        <authorList>
            <person name="Qin J."/>
            <person name="Feng Y."/>
            <person name="Zong Z."/>
        </authorList>
    </citation>
    <scope>NUCLEOTIDE SEQUENCE [LARGE SCALE GENOMIC DNA]</scope>
    <source>
        <strain evidence="1 2">WCHAc060001</strain>
    </source>
</reference>
<comment type="caution">
    <text evidence="1">The sequence shown here is derived from an EMBL/GenBank/DDBJ whole genome shotgun (WGS) entry which is preliminary data.</text>
</comment>
<gene>
    <name evidence="1" type="ORF">D9K79_11465</name>
</gene>
<evidence type="ECO:0000313" key="1">
    <source>
        <dbReference type="EMBL" id="RLL42978.1"/>
    </source>
</evidence>
<dbReference type="Proteomes" id="UP000273105">
    <property type="component" value="Unassembled WGS sequence"/>
</dbReference>
<evidence type="ECO:0000313" key="2">
    <source>
        <dbReference type="Proteomes" id="UP000273105"/>
    </source>
</evidence>
<protein>
    <submittedName>
        <fullName evidence="1">Uncharacterized protein</fullName>
    </submittedName>
</protein>
<dbReference type="RefSeq" id="WP_121532602.1">
    <property type="nucleotide sequence ID" value="NZ_RCHE01000027.1"/>
</dbReference>
<dbReference type="EMBL" id="RCHE01000027">
    <property type="protein sequence ID" value="RLL42978.1"/>
    <property type="molecule type" value="Genomic_DNA"/>
</dbReference>
<name>A0ABX9U521_9GAMM</name>
<accession>A0ABX9U521</accession>
<keyword evidence="2" id="KW-1185">Reference proteome</keyword>
<proteinExistence type="predicted"/>